<sequence length="133" mass="14839">MGQMVESRVCDKKIKLSEREQLIIVEIGSDSIDSASGFVSYLSDVYGFSKSSVWYNLNRLKEIGVLDFATKDEPGKSLRLTAFGAGELKTLEKVKTALIEQFSEMFLNRDGQAAGHEAVYSDIRVLQSSMFNK</sequence>
<name>C7DHP7_MICA2</name>
<reference evidence="1 2" key="2">
    <citation type="journal article" date="2010" name="Proc. Natl. Acad. Sci. U.S.A.">
        <title>Enigmatic, ultrasmall, uncultivated Archaea.</title>
        <authorList>
            <person name="Baker B.J."/>
            <person name="Comolli L.R."/>
            <person name="Dick G.J."/>
            <person name="Hauser L.J."/>
            <person name="Hyatt D."/>
            <person name="Dill B.D."/>
            <person name="Land M.L."/>
            <person name="Verberkmoes N.C."/>
            <person name="Hettich R.L."/>
            <person name="Banfield J.F."/>
        </authorList>
    </citation>
    <scope>NUCLEOTIDE SEQUENCE [LARGE SCALE GENOMIC DNA]</scope>
    <source>
        <strain evidence="1">ARMAN-2</strain>
    </source>
</reference>
<dbReference type="SUPFAM" id="SSF46785">
    <property type="entry name" value="Winged helix' DNA-binding domain"/>
    <property type="match status" value="1"/>
</dbReference>
<dbReference type="Proteomes" id="UP000332487">
    <property type="component" value="Unassembled WGS sequence"/>
</dbReference>
<gene>
    <name evidence="1" type="ORF">UNLARM2_0590</name>
</gene>
<dbReference type="AlphaFoldDB" id="C7DHP7"/>
<organism evidence="1 2">
    <name type="scientific">Candidatus Micrarchaeum acidiphilum ARMAN-2</name>
    <dbReference type="NCBI Taxonomy" id="425595"/>
    <lineage>
        <taxon>Archaea</taxon>
        <taxon>Candidatus Micrarchaeota</taxon>
        <taxon>Candidatus Micrarchaeia</taxon>
        <taxon>Candidatus Micrarchaeales</taxon>
        <taxon>Candidatus Micrarchaeaceae</taxon>
        <taxon>Candidatus Micrarchaeum</taxon>
    </lineage>
</organism>
<evidence type="ECO:0000313" key="2">
    <source>
        <dbReference type="Proteomes" id="UP000332487"/>
    </source>
</evidence>
<evidence type="ECO:0008006" key="3">
    <source>
        <dbReference type="Google" id="ProtNLM"/>
    </source>
</evidence>
<reference evidence="1 2" key="1">
    <citation type="journal article" date="2009" name="Genome Biol.">
        <title>Community-wide analysis of microbial genome sequence signatures.</title>
        <authorList>
            <person name="Dick G.J."/>
            <person name="Andersson A.F."/>
            <person name="Baker B.J."/>
            <person name="Simmons S.L."/>
            <person name="Thomas B.C."/>
            <person name="Yelton A.P."/>
            <person name="Banfield J.F."/>
        </authorList>
    </citation>
    <scope>NUCLEOTIDE SEQUENCE [LARGE SCALE GENOMIC DNA]</scope>
    <source>
        <strain evidence="1">ARMAN-2</strain>
    </source>
</reference>
<protein>
    <recommendedName>
        <fullName evidence="3">HTH marR-type domain-containing protein</fullName>
    </recommendedName>
</protein>
<accession>C7DHP7</accession>
<proteinExistence type="predicted"/>
<dbReference type="InterPro" id="IPR036390">
    <property type="entry name" value="WH_DNA-bd_sf"/>
</dbReference>
<evidence type="ECO:0000313" key="1">
    <source>
        <dbReference type="EMBL" id="EET90149.1"/>
    </source>
</evidence>
<dbReference type="EMBL" id="GG697240">
    <property type="protein sequence ID" value="EET90149.1"/>
    <property type="molecule type" value="Genomic_DNA"/>
</dbReference>
<keyword evidence="2" id="KW-1185">Reference proteome</keyword>